<reference evidence="1 2" key="1">
    <citation type="submission" date="2019-05" db="EMBL/GenBank/DDBJ databases">
        <title>Another draft genome of Portunus trituberculatus and its Hox gene families provides insights of decapod evolution.</title>
        <authorList>
            <person name="Jeong J.-H."/>
            <person name="Song I."/>
            <person name="Kim S."/>
            <person name="Choi T."/>
            <person name="Kim D."/>
            <person name="Ryu S."/>
            <person name="Kim W."/>
        </authorList>
    </citation>
    <scope>NUCLEOTIDE SEQUENCE [LARGE SCALE GENOMIC DNA]</scope>
    <source>
        <tissue evidence="1">Muscle</tissue>
    </source>
</reference>
<organism evidence="1 2">
    <name type="scientific">Portunus trituberculatus</name>
    <name type="common">Swimming crab</name>
    <name type="synonym">Neptunus trituberculatus</name>
    <dbReference type="NCBI Taxonomy" id="210409"/>
    <lineage>
        <taxon>Eukaryota</taxon>
        <taxon>Metazoa</taxon>
        <taxon>Ecdysozoa</taxon>
        <taxon>Arthropoda</taxon>
        <taxon>Crustacea</taxon>
        <taxon>Multicrustacea</taxon>
        <taxon>Malacostraca</taxon>
        <taxon>Eumalacostraca</taxon>
        <taxon>Eucarida</taxon>
        <taxon>Decapoda</taxon>
        <taxon>Pleocyemata</taxon>
        <taxon>Brachyura</taxon>
        <taxon>Eubrachyura</taxon>
        <taxon>Portunoidea</taxon>
        <taxon>Portunidae</taxon>
        <taxon>Portuninae</taxon>
        <taxon>Portunus</taxon>
    </lineage>
</organism>
<evidence type="ECO:0000313" key="1">
    <source>
        <dbReference type="EMBL" id="MPC38860.1"/>
    </source>
</evidence>
<sequence>MGPIPLIDSGRAENVNAKAIIVQRVAQAIGKQYLPPSGVLGSTYWSYPSGTTALRVGLVGRFVWPIQLEHWADRSSTGRQVVVEEDAGSACLLARDTTTMPCSLRHNNTETIAERSQWNQIALHCLSMNKAGQFSSCSADTPSSIAKQHDKTVSTYDFTQKFHM</sequence>
<accession>A0A5B7EV48</accession>
<dbReference type="Proteomes" id="UP000324222">
    <property type="component" value="Unassembled WGS sequence"/>
</dbReference>
<protein>
    <submittedName>
        <fullName evidence="1">Uncharacterized protein</fullName>
    </submittedName>
</protein>
<evidence type="ECO:0000313" key="2">
    <source>
        <dbReference type="Proteomes" id="UP000324222"/>
    </source>
</evidence>
<keyword evidence="2" id="KW-1185">Reference proteome</keyword>
<gene>
    <name evidence="1" type="ORF">E2C01_032375</name>
</gene>
<name>A0A5B7EV48_PORTR</name>
<comment type="caution">
    <text evidence="1">The sequence shown here is derived from an EMBL/GenBank/DDBJ whole genome shotgun (WGS) entry which is preliminary data.</text>
</comment>
<dbReference type="AlphaFoldDB" id="A0A5B7EV48"/>
<dbReference type="EMBL" id="VSRR010004191">
    <property type="protein sequence ID" value="MPC38860.1"/>
    <property type="molecule type" value="Genomic_DNA"/>
</dbReference>
<proteinExistence type="predicted"/>